<keyword evidence="5" id="KW-0653">Protein transport</keyword>
<comment type="similarity">
    <text evidence="2">Belongs to the COG1 family.</text>
</comment>
<dbReference type="PANTHER" id="PTHR31658:SF0">
    <property type="entry name" value="CONSERVED OLIGOMERIC GOLGI COMPLEX SUBUNIT 1"/>
    <property type="match status" value="1"/>
</dbReference>
<evidence type="ECO:0000256" key="7">
    <source>
        <dbReference type="ARBA" id="ARBA00023136"/>
    </source>
</evidence>
<evidence type="ECO:0000256" key="1">
    <source>
        <dbReference type="ARBA" id="ARBA00004395"/>
    </source>
</evidence>
<evidence type="ECO:0000313" key="8">
    <source>
        <dbReference type="EMBL" id="KKK14286.1"/>
    </source>
</evidence>
<dbReference type="GO" id="GO:0015031">
    <property type="term" value="P:protein transport"/>
    <property type="evidence" value="ECO:0007669"/>
    <property type="project" value="UniProtKB-KW"/>
</dbReference>
<evidence type="ECO:0000256" key="4">
    <source>
        <dbReference type="ARBA" id="ARBA00022448"/>
    </source>
</evidence>
<comment type="subcellular location">
    <subcellularLocation>
        <location evidence="1">Golgi apparatus membrane</location>
        <topology evidence="1">Peripheral membrane protein</topology>
    </subcellularLocation>
</comment>
<comment type="caution">
    <text evidence="8">The sequence shown here is derived from an EMBL/GenBank/DDBJ whole genome shotgun (WGS) entry which is preliminary data.</text>
</comment>
<gene>
    <name evidence="8" type="ORF">AOCH_003255</name>
</gene>
<evidence type="ECO:0000256" key="3">
    <source>
        <dbReference type="ARBA" id="ARBA00020978"/>
    </source>
</evidence>
<name>A0A0F8UU36_9EURO</name>
<dbReference type="EMBL" id="JYKN01003018">
    <property type="protein sequence ID" value="KKK14286.1"/>
    <property type="molecule type" value="Genomic_DNA"/>
</dbReference>
<sequence length="742" mass="84151">MALDGPDPQSLKSWQDAFQYPIPTVRRVEQELRRDVASNKEKLRAFVGTRYRELVGTAETIVSMNREMEEVDSTLADIGRRCNPRLMGKKYAHLNQINSDIKDQDVTKRVFGAQLALLHRSKLFVISRPIHKTLSEQKSVPPFLEILRNQLASLKRSLRNRINKRLASAKSTAEEVIEALAAYCLATSSSLDDAVAYYHKLRLDAIGNQLELTDTSGENILAALRLYIQTLQISKTLLSRRFSDVLGKLKVRPLLADPEIRNLDDLGLDVLGRWVAADIINFTPWIKLNEFSKQDAERTIKKWSKSAFDSFVHNCQATLTKWVDFSKLLLLRKETLELWLRSWGSTPVHSALQVLEGIRTVFNSRLTDILSDDVKALDSVSQSLWDDALVSLDYSNGGEAFKESISDRLLGRDEDTSAVFEKYKDWLCCVENLREAIDGLRQIRWSDVLDEATDEDIDIDVAAILSEDDRQLLWEALGLSVKKALDALQTSFSETFKPIEDSKEGVKAAFLLKLVRLVRRDLPREFVSSDLELSKEIVPQLQELLAADVVTNTHPLTFATPSKYQSRQIPGRSLWEGEPEIPIQPSPSTFKFLRRMVGSMDRYGPGLWDTGTVYVLESILQKELADRVRFFIDELKSSTMDKSDSGEEASPVQNGNNLSATAANKEQHLDDLKMQLYFDTVFLNYALAGKDAKQNELSNVAEQLRNSLGSNTERTIKTMDQKAQEYWHRTRLLFGLLAVDTQ</sequence>
<keyword evidence="6" id="KW-0333">Golgi apparatus</keyword>
<evidence type="ECO:0000313" key="9">
    <source>
        <dbReference type="Proteomes" id="UP000034947"/>
    </source>
</evidence>
<keyword evidence="7" id="KW-0472">Membrane</keyword>
<keyword evidence="9" id="KW-1185">Reference proteome</keyword>
<accession>A0A0F8UU36</accession>
<dbReference type="Proteomes" id="UP000034947">
    <property type="component" value="Unassembled WGS sequence"/>
</dbReference>
<evidence type="ECO:0000256" key="2">
    <source>
        <dbReference type="ARBA" id="ARBA00006653"/>
    </source>
</evidence>
<dbReference type="PANTHER" id="PTHR31658">
    <property type="entry name" value="CONSERVED OLIGOMERIC GOLGI COMPLEX SUBUNIT 1"/>
    <property type="match status" value="1"/>
</dbReference>
<organism evidence="8 9">
    <name type="scientific">Aspergillus ochraceoroseus</name>
    <dbReference type="NCBI Taxonomy" id="138278"/>
    <lineage>
        <taxon>Eukaryota</taxon>
        <taxon>Fungi</taxon>
        <taxon>Dikarya</taxon>
        <taxon>Ascomycota</taxon>
        <taxon>Pezizomycotina</taxon>
        <taxon>Eurotiomycetes</taxon>
        <taxon>Eurotiomycetidae</taxon>
        <taxon>Eurotiales</taxon>
        <taxon>Aspergillaceae</taxon>
        <taxon>Aspergillus</taxon>
        <taxon>Aspergillus subgen. Nidulantes</taxon>
    </lineage>
</organism>
<dbReference type="GO" id="GO:0006891">
    <property type="term" value="P:intra-Golgi vesicle-mediated transport"/>
    <property type="evidence" value="ECO:0007669"/>
    <property type="project" value="InterPro"/>
</dbReference>
<dbReference type="GO" id="GO:0017119">
    <property type="term" value="C:Golgi transport complex"/>
    <property type="evidence" value="ECO:0007669"/>
    <property type="project" value="InterPro"/>
</dbReference>
<protein>
    <recommendedName>
        <fullName evidence="3">Conserved oligomeric Golgi complex subunit 1</fullName>
    </recommendedName>
</protein>
<dbReference type="GO" id="GO:0000139">
    <property type="term" value="C:Golgi membrane"/>
    <property type="evidence" value="ECO:0007669"/>
    <property type="project" value="UniProtKB-SubCell"/>
</dbReference>
<dbReference type="OrthoDB" id="46189at2759"/>
<keyword evidence="4" id="KW-0813">Transport</keyword>
<dbReference type="InterPro" id="IPR033370">
    <property type="entry name" value="COG1"/>
</dbReference>
<proteinExistence type="inferred from homology"/>
<reference evidence="8 9" key="1">
    <citation type="submission" date="2015-02" db="EMBL/GenBank/DDBJ databases">
        <title>Draft Genome Sequences of Two Closely-Related Aflatoxigenic Aspergillus Species Obtained from the Cote d'Ivoire.</title>
        <authorList>
            <person name="Moore G.G."/>
            <person name="Beltz S.B."/>
            <person name="Mack B.M."/>
        </authorList>
    </citation>
    <scope>NUCLEOTIDE SEQUENCE [LARGE SCALE GENOMIC DNA]</scope>
    <source>
        <strain evidence="8 9">SRRC1432</strain>
    </source>
</reference>
<dbReference type="AlphaFoldDB" id="A0A0F8UU36"/>
<dbReference type="Pfam" id="PF08700">
    <property type="entry name" value="VPS51_Exo84_N"/>
    <property type="match status" value="1"/>
</dbReference>
<evidence type="ECO:0000256" key="5">
    <source>
        <dbReference type="ARBA" id="ARBA00022927"/>
    </source>
</evidence>
<dbReference type="VEuPathDB" id="FungiDB:P175DRAFT_0463777"/>
<evidence type="ECO:0000256" key="6">
    <source>
        <dbReference type="ARBA" id="ARBA00023034"/>
    </source>
</evidence>